<dbReference type="InterPro" id="IPR033640">
    <property type="entry name" value="FAR_C"/>
</dbReference>
<name>A0A6P3XM83_DINQU</name>
<evidence type="ECO:0000313" key="14">
    <source>
        <dbReference type="RefSeq" id="XP_014479565.1"/>
    </source>
</evidence>
<evidence type="ECO:0000256" key="4">
    <source>
        <dbReference type="ARBA" id="ARBA00022692"/>
    </source>
</evidence>
<dbReference type="FunFam" id="3.40.50.720:FF:000143">
    <property type="entry name" value="Fatty acyl-CoA reductase"/>
    <property type="match status" value="1"/>
</dbReference>
<dbReference type="Pfam" id="PF07993">
    <property type="entry name" value="NAD_binding_4"/>
    <property type="match status" value="1"/>
</dbReference>
<dbReference type="EC" id="1.2.1.84" evidence="10"/>
<dbReference type="SUPFAM" id="SSF51735">
    <property type="entry name" value="NAD(P)-binding Rossmann-fold domains"/>
    <property type="match status" value="1"/>
</dbReference>
<evidence type="ECO:0000256" key="1">
    <source>
        <dbReference type="ARBA" id="ARBA00004141"/>
    </source>
</evidence>
<evidence type="ECO:0000259" key="11">
    <source>
        <dbReference type="Pfam" id="PF03015"/>
    </source>
</evidence>
<protein>
    <recommendedName>
        <fullName evidence="10">Fatty acyl-CoA reductase</fullName>
        <ecNumber evidence="10">1.2.1.84</ecNumber>
    </recommendedName>
</protein>
<dbReference type="Gene3D" id="3.40.50.720">
    <property type="entry name" value="NAD(P)-binding Rossmann-like Domain"/>
    <property type="match status" value="1"/>
</dbReference>
<gene>
    <name evidence="14 15 16" type="primary">LOC106746930</name>
</gene>
<feature type="transmembrane region" description="Helical" evidence="10">
    <location>
        <begin position="392"/>
        <end position="410"/>
    </location>
</feature>
<keyword evidence="7 10" id="KW-0443">Lipid metabolism</keyword>
<evidence type="ECO:0000256" key="9">
    <source>
        <dbReference type="ARBA" id="ARBA00052530"/>
    </source>
</evidence>
<dbReference type="InterPro" id="IPR013120">
    <property type="entry name" value="FAR_NAD-bd"/>
</dbReference>
<dbReference type="RefSeq" id="XP_014479568.1">
    <property type="nucleotide sequence ID" value="XM_014624082.1"/>
</dbReference>
<evidence type="ECO:0000256" key="5">
    <source>
        <dbReference type="ARBA" id="ARBA00022857"/>
    </source>
</evidence>
<dbReference type="GO" id="GO:0016020">
    <property type="term" value="C:membrane"/>
    <property type="evidence" value="ECO:0007669"/>
    <property type="project" value="UniProtKB-SubCell"/>
</dbReference>
<dbReference type="KEGG" id="dqu:106746930"/>
<comment type="subcellular location">
    <subcellularLocation>
        <location evidence="1">Membrane</location>
        <topology evidence="1">Multi-pass membrane protein</topology>
    </subcellularLocation>
</comment>
<proteinExistence type="inferred from homology"/>
<feature type="domain" description="Fatty acyl-CoA reductase C-terminal" evidence="11">
    <location>
        <begin position="394"/>
        <end position="486"/>
    </location>
</feature>
<dbReference type="GO" id="GO:0005777">
    <property type="term" value="C:peroxisome"/>
    <property type="evidence" value="ECO:0007669"/>
    <property type="project" value="TreeGrafter"/>
</dbReference>
<feature type="transmembrane region" description="Helical" evidence="10">
    <location>
        <begin position="506"/>
        <end position="531"/>
    </location>
</feature>
<comment type="catalytic activity">
    <reaction evidence="9 10">
        <text>a long-chain fatty acyl-CoA + 2 NADPH + 2 H(+) = a long-chain primary fatty alcohol + 2 NADP(+) + CoA</text>
        <dbReference type="Rhea" id="RHEA:52716"/>
        <dbReference type="ChEBI" id="CHEBI:15378"/>
        <dbReference type="ChEBI" id="CHEBI:57287"/>
        <dbReference type="ChEBI" id="CHEBI:57783"/>
        <dbReference type="ChEBI" id="CHEBI:58349"/>
        <dbReference type="ChEBI" id="CHEBI:77396"/>
        <dbReference type="ChEBI" id="CHEBI:83139"/>
        <dbReference type="EC" id="1.2.1.84"/>
    </reaction>
</comment>
<keyword evidence="3 10" id="KW-0444">Lipid biosynthesis</keyword>
<dbReference type="InterPro" id="IPR036291">
    <property type="entry name" value="NAD(P)-bd_dom_sf"/>
</dbReference>
<evidence type="ECO:0000256" key="8">
    <source>
        <dbReference type="ARBA" id="ARBA00023136"/>
    </source>
</evidence>
<dbReference type="CDD" id="cd09071">
    <property type="entry name" value="FAR_C"/>
    <property type="match status" value="1"/>
</dbReference>
<dbReference type="GeneID" id="106746930"/>
<comment type="function">
    <text evidence="10">Catalyzes the reduction of fatty acyl-CoA to fatty alcohols.</text>
</comment>
<keyword evidence="6 10" id="KW-1133">Transmembrane helix</keyword>
<dbReference type="GO" id="GO:0102965">
    <property type="term" value="F:alcohol-forming long-chain fatty acyl-CoA reductase activity"/>
    <property type="evidence" value="ECO:0007669"/>
    <property type="project" value="UniProtKB-EC"/>
</dbReference>
<reference evidence="14 15" key="1">
    <citation type="submission" date="2025-04" db="UniProtKB">
        <authorList>
            <consortium name="RefSeq"/>
        </authorList>
    </citation>
    <scope>IDENTIFICATION</scope>
</reference>
<dbReference type="OrthoDB" id="429813at2759"/>
<evidence type="ECO:0000256" key="3">
    <source>
        <dbReference type="ARBA" id="ARBA00022516"/>
    </source>
</evidence>
<evidence type="ECO:0000256" key="10">
    <source>
        <dbReference type="RuleBase" id="RU363097"/>
    </source>
</evidence>
<evidence type="ECO:0000256" key="6">
    <source>
        <dbReference type="ARBA" id="ARBA00022989"/>
    </source>
</evidence>
<organism evidence="13 14">
    <name type="scientific">Dinoponera quadriceps</name>
    <name type="common">South American ant</name>
    <dbReference type="NCBI Taxonomy" id="609295"/>
    <lineage>
        <taxon>Eukaryota</taxon>
        <taxon>Metazoa</taxon>
        <taxon>Ecdysozoa</taxon>
        <taxon>Arthropoda</taxon>
        <taxon>Hexapoda</taxon>
        <taxon>Insecta</taxon>
        <taxon>Pterygota</taxon>
        <taxon>Neoptera</taxon>
        <taxon>Endopterygota</taxon>
        <taxon>Hymenoptera</taxon>
        <taxon>Apocrita</taxon>
        <taxon>Aculeata</taxon>
        <taxon>Formicoidea</taxon>
        <taxon>Formicidae</taxon>
        <taxon>Ponerinae</taxon>
        <taxon>Ponerini</taxon>
        <taxon>Dinoponera</taxon>
    </lineage>
</organism>
<feature type="domain" description="Thioester reductase (TE)" evidence="12">
    <location>
        <begin position="39"/>
        <end position="307"/>
    </location>
</feature>
<dbReference type="RefSeq" id="XP_014479567.1">
    <property type="nucleotide sequence ID" value="XM_014624081.1"/>
</dbReference>
<evidence type="ECO:0000259" key="12">
    <source>
        <dbReference type="Pfam" id="PF07993"/>
    </source>
</evidence>
<keyword evidence="5 10" id="KW-0521">NADP</keyword>
<evidence type="ECO:0000256" key="2">
    <source>
        <dbReference type="ARBA" id="ARBA00005928"/>
    </source>
</evidence>
<dbReference type="CDD" id="cd05236">
    <property type="entry name" value="FAR-N_SDR_e"/>
    <property type="match status" value="1"/>
</dbReference>
<dbReference type="GO" id="GO:0035336">
    <property type="term" value="P:long-chain fatty-acyl-CoA metabolic process"/>
    <property type="evidence" value="ECO:0007669"/>
    <property type="project" value="TreeGrafter"/>
</dbReference>
<evidence type="ECO:0000313" key="13">
    <source>
        <dbReference type="Proteomes" id="UP000515204"/>
    </source>
</evidence>
<sequence length="532" mass="62071">MAQKSKAYVDDLLDMSDPPETNNCQSEVSQYYKGRNVLITGASGFFGILLIERLLRCCPGIGKIYITMKSKKGKSVEDRFKEHFDDVIYDRLKKEQPDYITKVIMIEADFGEVNLGLSPENRKRLLDTNIIFHMAAIVRFNETIRNVINVNVRGTKEILLFMKEMPNLEAFVYTSTAYSHCVYMSIDEKYYPPPFETDKILMLLDVLDDEKLDQITPILIGKWPNTYVFSKAIAEDTVRQYGVELPVCIVRPSIVISTAKEPVSGWVNNIYGAVGVVMGSALGLLHTLYCVPEYKADLMPADYVIANIIVAGWDIAKRKDILLSIDNANPDIPENERKPIYNCVSSSQNPITWKKFMKINEKYGMRLASTKVFWYYMLFLEKYRFVYNIYKIFLHIIPAIIVDALAYLTGRKPMLLKVYKKIHIFSEVIAFFSTRQWEFQNNAVIKLWDRLNPVDREIFNFNMRDVDWEEHLKNIIYGIRIYIFKETREISEEAIVKYRRLKIAHYTLLTIFWILIMWVIVSLINFLLLFFL</sequence>
<dbReference type="InterPro" id="IPR026055">
    <property type="entry name" value="FAR"/>
</dbReference>
<keyword evidence="4 10" id="KW-0812">Transmembrane</keyword>
<dbReference type="AlphaFoldDB" id="A0A6P3XM83"/>
<keyword evidence="13" id="KW-1185">Reference proteome</keyword>
<dbReference type="Proteomes" id="UP000515204">
    <property type="component" value="Unplaced"/>
</dbReference>
<dbReference type="Pfam" id="PF03015">
    <property type="entry name" value="Sterile"/>
    <property type="match status" value="1"/>
</dbReference>
<keyword evidence="8 10" id="KW-0472">Membrane</keyword>
<dbReference type="PANTHER" id="PTHR11011:SF60">
    <property type="entry name" value="FATTY ACYL-COA REDUCTASE-RELATED"/>
    <property type="match status" value="1"/>
</dbReference>
<evidence type="ECO:0000313" key="16">
    <source>
        <dbReference type="RefSeq" id="XP_014479568.1"/>
    </source>
</evidence>
<dbReference type="RefSeq" id="XP_014479565.1">
    <property type="nucleotide sequence ID" value="XM_014624079.1"/>
</dbReference>
<accession>A0A6P3XM83</accession>
<dbReference type="GO" id="GO:0080019">
    <property type="term" value="F:alcohol-forming very long-chain fatty acyl-CoA reductase activity"/>
    <property type="evidence" value="ECO:0007669"/>
    <property type="project" value="InterPro"/>
</dbReference>
<comment type="similarity">
    <text evidence="2 10">Belongs to the fatty acyl-CoA reductase family.</text>
</comment>
<keyword evidence="10" id="KW-0560">Oxidoreductase</keyword>
<dbReference type="PANTHER" id="PTHR11011">
    <property type="entry name" value="MALE STERILITY PROTEIN 2-RELATED"/>
    <property type="match status" value="1"/>
</dbReference>
<evidence type="ECO:0000313" key="15">
    <source>
        <dbReference type="RefSeq" id="XP_014479567.1"/>
    </source>
</evidence>
<evidence type="ECO:0000256" key="7">
    <source>
        <dbReference type="ARBA" id="ARBA00023098"/>
    </source>
</evidence>